<accession>A0A238H9T7</accession>
<dbReference type="InterPro" id="IPR006597">
    <property type="entry name" value="Sel1-like"/>
</dbReference>
<gene>
    <name evidence="2" type="ORF">BSIN_4891</name>
</gene>
<feature type="region of interest" description="Disordered" evidence="1">
    <location>
        <begin position="1"/>
        <end position="46"/>
    </location>
</feature>
<organism evidence="2 3">
    <name type="scientific">Burkholderia singularis</name>
    <dbReference type="NCBI Taxonomy" id="1503053"/>
    <lineage>
        <taxon>Bacteria</taxon>
        <taxon>Pseudomonadati</taxon>
        <taxon>Pseudomonadota</taxon>
        <taxon>Betaproteobacteria</taxon>
        <taxon>Burkholderiales</taxon>
        <taxon>Burkholderiaceae</taxon>
        <taxon>Burkholderia</taxon>
        <taxon>pseudomallei group</taxon>
    </lineage>
</organism>
<evidence type="ECO:0000256" key="1">
    <source>
        <dbReference type="SAM" id="MobiDB-lite"/>
    </source>
</evidence>
<dbReference type="SMART" id="SM00671">
    <property type="entry name" value="SEL1"/>
    <property type="match status" value="3"/>
</dbReference>
<feature type="region of interest" description="Disordered" evidence="1">
    <location>
        <begin position="61"/>
        <end position="85"/>
    </location>
</feature>
<name>A0A238H9T7_9BURK</name>
<sequence length="369" mass="38613">MNTFGKSLAACDEGQPHAHGRRDGGIEQARSPRAQERRAGERRGGMHRACGSFDCCAPSADAPPRTAAAAGNGRDARAASHGARSSGPLLRALRATLSPVGMLAVAAALAAAVAATGRLESLVHRQPAATRAQLDEWRAMVEQAAEPHALSKLRALARDGDADAQAALGIALIGSREAGLHDEGLRWLETAAQAGATASTAGLDDGGHRGSGRTNGARTARLALGKAWLLGTGGIERDYPRALAMLRPLAEAGDPSAAYYAGLMYRSGYGTPADPAEAARWFELAARHDVPAAQFMLANAYRDGSGVRRDEARALALYRQAADRELPEAVQTLAIAYRNGELGLPRDADAFHAQWIEAAHALKHPSVAP</sequence>
<reference evidence="2 3" key="1">
    <citation type="submission" date="2017-04" db="EMBL/GenBank/DDBJ databases">
        <authorList>
            <person name="Afonso C.L."/>
            <person name="Miller P.J."/>
            <person name="Scott M.A."/>
            <person name="Spackman E."/>
            <person name="Goraichik I."/>
            <person name="Dimitrov K.M."/>
            <person name="Suarez D.L."/>
            <person name="Swayne D.E."/>
        </authorList>
    </citation>
    <scope>NUCLEOTIDE SEQUENCE [LARGE SCALE GENOMIC DNA]</scope>
    <source>
        <strain evidence="2">LMG 28154</strain>
    </source>
</reference>
<dbReference type="AlphaFoldDB" id="A0A238H9T7"/>
<dbReference type="Proteomes" id="UP000198460">
    <property type="component" value="Unassembled WGS sequence"/>
</dbReference>
<evidence type="ECO:0000313" key="2">
    <source>
        <dbReference type="EMBL" id="SMG02126.1"/>
    </source>
</evidence>
<evidence type="ECO:0000313" key="3">
    <source>
        <dbReference type="Proteomes" id="UP000198460"/>
    </source>
</evidence>
<protein>
    <submittedName>
        <fullName evidence="2">TETRATRICOPEPTIDE REPEAT FAMILY PROTEIN</fullName>
    </submittedName>
</protein>
<dbReference type="InterPro" id="IPR011990">
    <property type="entry name" value="TPR-like_helical_dom_sf"/>
</dbReference>
<dbReference type="EMBL" id="FXAN01000090">
    <property type="protein sequence ID" value="SMG02126.1"/>
    <property type="molecule type" value="Genomic_DNA"/>
</dbReference>
<dbReference type="Gene3D" id="1.25.40.10">
    <property type="entry name" value="Tetratricopeptide repeat domain"/>
    <property type="match status" value="1"/>
</dbReference>
<dbReference type="PANTHER" id="PTHR11102:SF160">
    <property type="entry name" value="ERAD-ASSOCIATED E3 UBIQUITIN-PROTEIN LIGASE COMPONENT HRD3"/>
    <property type="match status" value="1"/>
</dbReference>
<dbReference type="Pfam" id="PF08238">
    <property type="entry name" value="Sel1"/>
    <property type="match status" value="5"/>
</dbReference>
<dbReference type="PANTHER" id="PTHR11102">
    <property type="entry name" value="SEL-1-LIKE PROTEIN"/>
    <property type="match status" value="1"/>
</dbReference>
<proteinExistence type="predicted"/>
<feature type="compositionally biased region" description="Basic and acidic residues" evidence="1">
    <location>
        <begin position="33"/>
        <end position="44"/>
    </location>
</feature>
<dbReference type="InterPro" id="IPR050767">
    <property type="entry name" value="Sel1_AlgK"/>
</dbReference>
<dbReference type="SUPFAM" id="SSF81901">
    <property type="entry name" value="HCP-like"/>
    <property type="match status" value="1"/>
</dbReference>